<gene>
    <name evidence="4" type="ORF">CHS0354_014381</name>
</gene>
<name>A0AAE0TEZ3_9BIVA</name>
<reference evidence="4" key="1">
    <citation type="journal article" date="2021" name="Genome Biol. Evol.">
        <title>A High-Quality Reference Genome for a Parasitic Bivalve with Doubly Uniparental Inheritance (Bivalvia: Unionida).</title>
        <authorList>
            <person name="Smith C.H."/>
        </authorList>
    </citation>
    <scope>NUCLEOTIDE SEQUENCE</scope>
    <source>
        <strain evidence="4">CHS0354</strain>
    </source>
</reference>
<proteinExistence type="predicted"/>
<sequence length="108" mass="12687">MLGEYDVFLLGDSGYPCWKFFMTPYNAPNISAHKKYNDTFCRASIVIECTFGILKRFYHTTTSKDHGWHFGEHHMILDTYKKNGIIIDEESTTPSMLIHTYHWKEETS</sequence>
<evidence type="ECO:0000259" key="3">
    <source>
        <dbReference type="Pfam" id="PF13359"/>
    </source>
</evidence>
<reference evidence="4" key="2">
    <citation type="journal article" date="2021" name="Genome Biol. Evol.">
        <title>Developing a high-quality reference genome for a parasitic bivalve with doubly uniparental inheritance (Bivalvia: Unionida).</title>
        <authorList>
            <person name="Smith C.H."/>
        </authorList>
    </citation>
    <scope>NUCLEOTIDE SEQUENCE</scope>
    <source>
        <strain evidence="4">CHS0354</strain>
        <tissue evidence="4">Mantle</tissue>
    </source>
</reference>
<dbReference type="GO" id="GO:0046872">
    <property type="term" value="F:metal ion binding"/>
    <property type="evidence" value="ECO:0007669"/>
    <property type="project" value="UniProtKB-KW"/>
</dbReference>
<organism evidence="4 5">
    <name type="scientific">Potamilus streckersoni</name>
    <dbReference type="NCBI Taxonomy" id="2493646"/>
    <lineage>
        <taxon>Eukaryota</taxon>
        <taxon>Metazoa</taxon>
        <taxon>Spiralia</taxon>
        <taxon>Lophotrochozoa</taxon>
        <taxon>Mollusca</taxon>
        <taxon>Bivalvia</taxon>
        <taxon>Autobranchia</taxon>
        <taxon>Heteroconchia</taxon>
        <taxon>Palaeoheterodonta</taxon>
        <taxon>Unionida</taxon>
        <taxon>Unionoidea</taxon>
        <taxon>Unionidae</taxon>
        <taxon>Ambleminae</taxon>
        <taxon>Lampsilini</taxon>
        <taxon>Potamilus</taxon>
    </lineage>
</organism>
<dbReference type="Pfam" id="PF13359">
    <property type="entry name" value="DDE_Tnp_4"/>
    <property type="match status" value="1"/>
</dbReference>
<feature type="domain" description="DDE Tnp4" evidence="3">
    <location>
        <begin position="8"/>
        <end position="58"/>
    </location>
</feature>
<comment type="caution">
    <text evidence="4">The sequence shown here is derived from an EMBL/GenBank/DDBJ whole genome shotgun (WGS) entry which is preliminary data.</text>
</comment>
<comment type="cofactor">
    <cofactor evidence="1">
        <name>a divalent metal cation</name>
        <dbReference type="ChEBI" id="CHEBI:60240"/>
    </cofactor>
</comment>
<dbReference type="Proteomes" id="UP001195483">
    <property type="component" value="Unassembled WGS sequence"/>
</dbReference>
<accession>A0AAE0TEZ3</accession>
<keyword evidence="5" id="KW-1185">Reference proteome</keyword>
<dbReference type="InterPro" id="IPR027806">
    <property type="entry name" value="HARBI1_dom"/>
</dbReference>
<reference evidence="4" key="3">
    <citation type="submission" date="2023-05" db="EMBL/GenBank/DDBJ databases">
        <authorList>
            <person name="Smith C.H."/>
        </authorList>
    </citation>
    <scope>NUCLEOTIDE SEQUENCE</scope>
    <source>
        <strain evidence="4">CHS0354</strain>
        <tissue evidence="4">Mantle</tissue>
    </source>
</reference>
<keyword evidence="2" id="KW-0479">Metal-binding</keyword>
<protein>
    <recommendedName>
        <fullName evidence="3">DDE Tnp4 domain-containing protein</fullName>
    </recommendedName>
</protein>
<evidence type="ECO:0000256" key="2">
    <source>
        <dbReference type="ARBA" id="ARBA00022723"/>
    </source>
</evidence>
<evidence type="ECO:0000313" key="4">
    <source>
        <dbReference type="EMBL" id="KAK3608673.1"/>
    </source>
</evidence>
<evidence type="ECO:0000256" key="1">
    <source>
        <dbReference type="ARBA" id="ARBA00001968"/>
    </source>
</evidence>
<dbReference type="EMBL" id="JAEAOA010000889">
    <property type="protein sequence ID" value="KAK3608673.1"/>
    <property type="molecule type" value="Genomic_DNA"/>
</dbReference>
<evidence type="ECO:0000313" key="5">
    <source>
        <dbReference type="Proteomes" id="UP001195483"/>
    </source>
</evidence>
<dbReference type="AlphaFoldDB" id="A0AAE0TEZ3"/>